<dbReference type="AlphaFoldDB" id="A0A5C6E4H3"/>
<dbReference type="GO" id="GO:0003676">
    <property type="term" value="F:nucleic acid binding"/>
    <property type="evidence" value="ECO:0007669"/>
    <property type="project" value="InterPro"/>
</dbReference>
<evidence type="ECO:0000313" key="2">
    <source>
        <dbReference type="EMBL" id="TWU44553.1"/>
    </source>
</evidence>
<evidence type="ECO:0000259" key="1">
    <source>
        <dbReference type="Pfam" id="PF13358"/>
    </source>
</evidence>
<accession>A0A5C6E4H3</accession>
<dbReference type="Pfam" id="PF13358">
    <property type="entry name" value="DDE_3"/>
    <property type="match status" value="1"/>
</dbReference>
<comment type="caution">
    <text evidence="2">The sequence shown here is derived from an EMBL/GenBank/DDBJ whole genome shotgun (WGS) entry which is preliminary data.</text>
</comment>
<reference evidence="2 3" key="1">
    <citation type="submission" date="2019-02" db="EMBL/GenBank/DDBJ databases">
        <title>Deep-cultivation of Planctomycetes and their phenomic and genomic characterization uncovers novel biology.</title>
        <authorList>
            <person name="Wiegand S."/>
            <person name="Jogler M."/>
            <person name="Boedeker C."/>
            <person name="Pinto D."/>
            <person name="Vollmers J."/>
            <person name="Rivas-Marin E."/>
            <person name="Kohn T."/>
            <person name="Peeters S.H."/>
            <person name="Heuer A."/>
            <person name="Rast P."/>
            <person name="Oberbeckmann S."/>
            <person name="Bunk B."/>
            <person name="Jeske O."/>
            <person name="Meyerdierks A."/>
            <person name="Storesund J.E."/>
            <person name="Kallscheuer N."/>
            <person name="Luecker S."/>
            <person name="Lage O.M."/>
            <person name="Pohl T."/>
            <person name="Merkel B.J."/>
            <person name="Hornburger P."/>
            <person name="Mueller R.-W."/>
            <person name="Bruemmer F."/>
            <person name="Labrenz M."/>
            <person name="Spormann A.M."/>
            <person name="Op Den Camp H."/>
            <person name="Overmann J."/>
            <person name="Amann R."/>
            <person name="Jetten M.S.M."/>
            <person name="Mascher T."/>
            <person name="Medema M.H."/>
            <person name="Devos D.P."/>
            <person name="Kaster A.-K."/>
            <person name="Ovreas L."/>
            <person name="Rohde M."/>
            <person name="Galperin M.Y."/>
            <person name="Jogler C."/>
        </authorList>
    </citation>
    <scope>NUCLEOTIDE SEQUENCE [LARGE SCALE GENOMIC DNA]</scope>
    <source>
        <strain evidence="2 3">Poly51</strain>
    </source>
</reference>
<sequence length="181" mass="21164">MLARREYEYMRHGTLGLFGNLHVATGEILSPLIRETRTEEDFLENIDGLVCTDATAHWRFVTDNLNTHASESLVLYVAAHCGIETDLGVKGRHGILKSLQSRREFLTEKSHRIRFVYTPKHCSWLNQIEIWFGTLRKKLTRYGSFCSLDNLQERIIRFINYYNETMAKPYRWTCDGTLLCK</sequence>
<feature type="domain" description="Tc1-like transposase DDE" evidence="1">
    <location>
        <begin position="5"/>
        <end position="151"/>
    </location>
</feature>
<organism evidence="2 3">
    <name type="scientific">Rubripirellula tenax</name>
    <dbReference type="NCBI Taxonomy" id="2528015"/>
    <lineage>
        <taxon>Bacteria</taxon>
        <taxon>Pseudomonadati</taxon>
        <taxon>Planctomycetota</taxon>
        <taxon>Planctomycetia</taxon>
        <taxon>Pirellulales</taxon>
        <taxon>Pirellulaceae</taxon>
        <taxon>Rubripirellula</taxon>
    </lineage>
</organism>
<name>A0A5C6E4H3_9BACT</name>
<evidence type="ECO:0000313" key="3">
    <source>
        <dbReference type="Proteomes" id="UP000318288"/>
    </source>
</evidence>
<keyword evidence="3" id="KW-1185">Reference proteome</keyword>
<dbReference type="Proteomes" id="UP000318288">
    <property type="component" value="Unassembled WGS sequence"/>
</dbReference>
<dbReference type="InterPro" id="IPR038717">
    <property type="entry name" value="Tc1-like_DDE_dom"/>
</dbReference>
<gene>
    <name evidence="2" type="ORF">Poly51_61200</name>
</gene>
<dbReference type="InterPro" id="IPR036397">
    <property type="entry name" value="RNaseH_sf"/>
</dbReference>
<dbReference type="Gene3D" id="3.30.420.10">
    <property type="entry name" value="Ribonuclease H-like superfamily/Ribonuclease H"/>
    <property type="match status" value="1"/>
</dbReference>
<protein>
    <recommendedName>
        <fullName evidence="1">Tc1-like transposase DDE domain-containing protein</fullName>
    </recommendedName>
</protein>
<dbReference type="EMBL" id="SJPW01000012">
    <property type="protein sequence ID" value="TWU44553.1"/>
    <property type="molecule type" value="Genomic_DNA"/>
</dbReference>
<proteinExistence type="predicted"/>